<dbReference type="AlphaFoldDB" id="A0A255YTC4"/>
<dbReference type="RefSeq" id="WP_133065555.1">
    <property type="nucleotide sequence ID" value="NZ_NOXU01000031.1"/>
</dbReference>
<dbReference type="InterPro" id="IPR019285">
    <property type="entry name" value="DUF2336"/>
</dbReference>
<comment type="caution">
    <text evidence="1">The sequence shown here is derived from an EMBL/GenBank/DDBJ whole genome shotgun (WGS) entry which is preliminary data.</text>
</comment>
<accession>A0A255YTC4</accession>
<evidence type="ECO:0000313" key="1">
    <source>
        <dbReference type="EMBL" id="OYQ32472.1"/>
    </source>
</evidence>
<gene>
    <name evidence="1" type="ORF">CHU95_16905</name>
</gene>
<organism evidence="1 2">
    <name type="scientific">Niveispirillum lacus</name>
    <dbReference type="NCBI Taxonomy" id="1981099"/>
    <lineage>
        <taxon>Bacteria</taxon>
        <taxon>Pseudomonadati</taxon>
        <taxon>Pseudomonadota</taxon>
        <taxon>Alphaproteobacteria</taxon>
        <taxon>Rhodospirillales</taxon>
        <taxon>Azospirillaceae</taxon>
        <taxon>Niveispirillum</taxon>
    </lineage>
</organism>
<evidence type="ECO:0000313" key="2">
    <source>
        <dbReference type="Proteomes" id="UP000216998"/>
    </source>
</evidence>
<dbReference type="Gene3D" id="1.25.10.10">
    <property type="entry name" value="Leucine-rich Repeat Variant"/>
    <property type="match status" value="1"/>
</dbReference>
<protein>
    <recommendedName>
        <fullName evidence="3">DUF2336 domain-containing protein</fullName>
    </recommendedName>
</protein>
<dbReference type="Pfam" id="PF10098">
    <property type="entry name" value="DUF2336"/>
    <property type="match status" value="1"/>
</dbReference>
<dbReference type="InterPro" id="IPR016024">
    <property type="entry name" value="ARM-type_fold"/>
</dbReference>
<evidence type="ECO:0008006" key="3">
    <source>
        <dbReference type="Google" id="ProtNLM"/>
    </source>
</evidence>
<dbReference type="Proteomes" id="UP000216998">
    <property type="component" value="Unassembled WGS sequence"/>
</dbReference>
<dbReference type="SUPFAM" id="SSF48371">
    <property type="entry name" value="ARM repeat"/>
    <property type="match status" value="1"/>
</dbReference>
<dbReference type="EMBL" id="NOXU01000031">
    <property type="protein sequence ID" value="OYQ32472.1"/>
    <property type="molecule type" value="Genomic_DNA"/>
</dbReference>
<dbReference type="OrthoDB" id="7888976at2"/>
<proteinExistence type="predicted"/>
<name>A0A255YTC4_9PROT</name>
<reference evidence="1 2" key="1">
    <citation type="submission" date="2017-07" db="EMBL/GenBank/DDBJ databases">
        <title>Niveispirillum cyanobacteriorum sp. nov., isolated from cyanobacterial aggregates in a eutrophic lake.</title>
        <authorList>
            <person name="Cai H."/>
        </authorList>
    </citation>
    <scope>NUCLEOTIDE SEQUENCE [LARGE SCALE GENOMIC DNA]</scope>
    <source>
        <strain evidence="2">TH1-14</strain>
    </source>
</reference>
<sequence length="409" mass="44569">MKDRPDTALPAEAYERAKELAVRGDPAQRAELALRPETPPELLYYLADDDEALVRRAVAFRTETPVQAAPRLARDMDTDVRVLLSRKLARALPHLTGAEHSAIRDLAHHALTMLAADQVVRVRAALAGALRDVASAPPGLIAQLARDVAREVAEPILRGCVNLSDDELVSIIAAQPVPWVLEAIARRDHVSAPVAEAVAATGDPVATASLLANPGAALSDRTMGQLMEKPLAAIDMSRTTAKPLLPPSLLGKLARIVEDSIRGELAGQGFDKQDRQEVVEVTQRRLDWARDYVKREPPDAKAARLKAEGKLDEAALWDALSWGDKPFVREALALRADLPSELVQRVIDTQSARAITALAWRAGLSMRCARLLQLKSGLPPTKLLNARHGVEYPMNEAEMRWQLGLFGVE</sequence>
<keyword evidence="2" id="KW-1185">Reference proteome</keyword>
<dbReference type="InterPro" id="IPR011989">
    <property type="entry name" value="ARM-like"/>
</dbReference>